<dbReference type="Gene3D" id="3.40.50.300">
    <property type="entry name" value="P-loop containing nucleotide triphosphate hydrolases"/>
    <property type="match status" value="2"/>
</dbReference>
<dbReference type="CDD" id="cd18579">
    <property type="entry name" value="ABC_6TM_ABCC_D1"/>
    <property type="match status" value="1"/>
</dbReference>
<dbReference type="GO" id="GO:0140359">
    <property type="term" value="F:ABC-type transporter activity"/>
    <property type="evidence" value="ECO:0007669"/>
    <property type="project" value="InterPro"/>
</dbReference>
<dbReference type="SUPFAM" id="SSF90123">
    <property type="entry name" value="ABC transporter transmembrane region"/>
    <property type="match status" value="2"/>
</dbReference>
<evidence type="ECO:0000256" key="3">
    <source>
        <dbReference type="ARBA" id="ARBA00022692"/>
    </source>
</evidence>
<proteinExistence type="predicted"/>
<feature type="transmembrane region" description="Helical" evidence="9">
    <location>
        <begin position="794"/>
        <end position="820"/>
    </location>
</feature>
<dbReference type="InterPro" id="IPR036640">
    <property type="entry name" value="ABC1_TM_sf"/>
</dbReference>
<evidence type="ECO:0000313" key="13">
    <source>
        <dbReference type="Proteomes" id="UP001431783"/>
    </source>
</evidence>
<dbReference type="PANTHER" id="PTHR24223">
    <property type="entry name" value="ATP-BINDING CASSETTE SUB-FAMILY C"/>
    <property type="match status" value="1"/>
</dbReference>
<dbReference type="PROSITE" id="PS50893">
    <property type="entry name" value="ABC_TRANSPORTER_2"/>
    <property type="match status" value="2"/>
</dbReference>
<keyword evidence="6" id="KW-0067">ATP-binding</keyword>
<dbReference type="GO" id="GO:0016020">
    <property type="term" value="C:membrane"/>
    <property type="evidence" value="ECO:0007669"/>
    <property type="project" value="UniProtKB-SubCell"/>
</dbReference>
<gene>
    <name evidence="12" type="ORF">WA026_008104</name>
</gene>
<evidence type="ECO:0000256" key="2">
    <source>
        <dbReference type="ARBA" id="ARBA00022448"/>
    </source>
</evidence>
<evidence type="ECO:0000256" key="8">
    <source>
        <dbReference type="ARBA" id="ARBA00023136"/>
    </source>
</evidence>
<comment type="subcellular location">
    <subcellularLocation>
        <location evidence="1">Membrane</location>
        <topology evidence="1">Multi-pass membrane protein</topology>
    </subcellularLocation>
</comment>
<dbReference type="InterPro" id="IPR050173">
    <property type="entry name" value="ABC_transporter_C-like"/>
</dbReference>
<keyword evidence="3 9" id="KW-0812">Transmembrane</keyword>
<reference evidence="12 13" key="1">
    <citation type="submission" date="2023-03" db="EMBL/GenBank/DDBJ databases">
        <title>Genome insight into feeding habits of ladybird beetles.</title>
        <authorList>
            <person name="Li H.-S."/>
            <person name="Huang Y.-H."/>
            <person name="Pang H."/>
        </authorList>
    </citation>
    <scope>NUCLEOTIDE SEQUENCE [LARGE SCALE GENOMIC DNA]</scope>
    <source>
        <strain evidence="12">SYSU_2023b</strain>
        <tissue evidence="12">Whole body</tissue>
    </source>
</reference>
<dbReference type="Pfam" id="PF00005">
    <property type="entry name" value="ABC_tran"/>
    <property type="match status" value="2"/>
</dbReference>
<evidence type="ECO:0000256" key="7">
    <source>
        <dbReference type="ARBA" id="ARBA00022989"/>
    </source>
</evidence>
<dbReference type="Gene3D" id="1.20.1560.10">
    <property type="entry name" value="ABC transporter type 1, transmembrane domain"/>
    <property type="match status" value="2"/>
</dbReference>
<evidence type="ECO:0000259" key="11">
    <source>
        <dbReference type="PROSITE" id="PS50929"/>
    </source>
</evidence>
<keyword evidence="2" id="KW-0813">Transport</keyword>
<dbReference type="InterPro" id="IPR044726">
    <property type="entry name" value="ABCC_6TM_D2"/>
</dbReference>
<feature type="domain" description="ABC transporter" evidence="10">
    <location>
        <begin position="1065"/>
        <end position="1292"/>
    </location>
</feature>
<keyword evidence="8 9" id="KW-0472">Membrane</keyword>
<dbReference type="PROSITE" id="PS00211">
    <property type="entry name" value="ABC_TRANSPORTER_1"/>
    <property type="match status" value="2"/>
</dbReference>
<dbReference type="SMART" id="SM00382">
    <property type="entry name" value="AAA"/>
    <property type="match status" value="2"/>
</dbReference>
<dbReference type="PROSITE" id="PS50929">
    <property type="entry name" value="ABC_TM1F"/>
    <property type="match status" value="2"/>
</dbReference>
<accession>A0AAW1TR50</accession>
<feature type="domain" description="ABC transmembrane type-1" evidence="11">
    <location>
        <begin position="794"/>
        <end position="1032"/>
    </location>
</feature>
<dbReference type="Proteomes" id="UP001431783">
    <property type="component" value="Unassembled WGS sequence"/>
</dbReference>
<feature type="transmembrane region" description="Helical" evidence="9">
    <location>
        <begin position="891"/>
        <end position="911"/>
    </location>
</feature>
<keyword evidence="5" id="KW-0547">Nucleotide-binding</keyword>
<dbReference type="FunFam" id="3.40.50.300:FF:000973">
    <property type="entry name" value="Multidrug resistance-associated protein 4"/>
    <property type="match status" value="1"/>
</dbReference>
<protein>
    <submittedName>
        <fullName evidence="12">Uncharacterized protein</fullName>
    </submittedName>
</protein>
<keyword evidence="4" id="KW-0677">Repeat</keyword>
<dbReference type="EMBL" id="JARQZJ010000003">
    <property type="protein sequence ID" value="KAK9870542.1"/>
    <property type="molecule type" value="Genomic_DNA"/>
</dbReference>
<evidence type="ECO:0000256" key="5">
    <source>
        <dbReference type="ARBA" id="ARBA00022741"/>
    </source>
</evidence>
<feature type="domain" description="ABC transporter" evidence="10">
    <location>
        <begin position="400"/>
        <end position="619"/>
    </location>
</feature>
<evidence type="ECO:0000256" key="1">
    <source>
        <dbReference type="ARBA" id="ARBA00004141"/>
    </source>
</evidence>
<keyword evidence="7 9" id="KW-1133">Transmembrane helix</keyword>
<dbReference type="FunFam" id="3.40.50.300:FF:000163">
    <property type="entry name" value="Multidrug resistance-associated protein member 4"/>
    <property type="match status" value="1"/>
</dbReference>
<feature type="domain" description="ABC transmembrane type-1" evidence="11">
    <location>
        <begin position="102"/>
        <end position="368"/>
    </location>
</feature>
<sequence length="1301" mass="147796">MDRGYGIKREAHLKDRASFFSLLTFAYMLRFLYKGKKKAVEEDDLSNVMRSLKSKEISDKFEKCWKTHKPSLTKSIISCYGSPILVLWMINLFQSIIQTYSTPWALGKFVSYFEKGQTNISKEEALFYCIVLASMNITHGIWRQHFVLLKIEYGLRIQSSISSLLYRKSLVLSQKALAKINTGNILTGITKDAQTVNHVMLSGMDFIGEVIQLALVGYLLYQKVGMASAGGIGVICICMLSQIGFAKSTYQKRGACNQKSDQRLAKTEEVLSSIRLIKMYGWESFFEKQLLFLRKVELKNLYIVYILKSLARIIGTVSQKIAHISTLLICLWMGKRLNADIVYYTTNLFHKIGMAMVWIPTSIQSISECIMALKRLENILNEEESHSFTREDVDIIKPKITFSRVHLTIEDSEILNGVNLELKTGLNIVVGPSGCGKSSLLKTILREYQITKGEMNIKGTISHAMQNPWLFPSSLKQNILFGEPYDEYRYKKVLQICCLDYDVKNFNFGDELVLTDCGANLSGGQQARINLARALYKESDIYLLDDSLSSLDVNIKRQVFHKAIKNYLSNKLCILVTHNTDLLCYADNVIIMEHCKIVFSGKPCEIPIEHLRTEQIPHDNVQESDYESHIKEEKQCDGDLTNESTMLLSKSKEGFRDNIYKEIKKPGKVDLEVYSSYIRYGGGLIMIAGLCSLHIICEVSQGFAEKYLSNWLNAQTAVPSNRSALTSNFTQEYLTTEIPFNMTTDAMSTDSYFSTLPTVTKFDQSFSSNIAKITSSHLLLSVNDVAQENNMGDFYIFITSTVVTVLFSFFGAFANFYFAIKVAKNIHKSMVFNMLHGRMKFFDSHLIGNVLTRFSRDLFVVDESIPNLWQSFKMIFVSVTSLVLIGMVNPFFAGLSIIMGLIFYVISNYVISTTRNLQRLSGATLSSLIGHLNTTLDGLVTIRAHGTQQLLKDEFDKHQDLVITATHLREISTRVMSFYCHLISFIFTSFVSMRLLFVQDILAGDAGLLLTQTSMLSHYIEWTLALWMLLENSMTSVERLVEYTELPLENDNRRMEEKWPRDGEIKFRNVSLSYRSNGEIALKNLNLTIYPQEKIGVVGRTGAGKSSILVTLFKLYDFAGVIMIDNVDITTLSLRFLRTNLAIIPQDPVIFSGTLRSNIDPYNNLSDSRIWEILHIVNLQNLFQSLEENIREKNLSVGQKQLISIARALTRERKIVILDEATANMDEGMDEVIHSKIMELFKLSTVITVAHRLRTVMNSDRILVMDMGELVEFDTPQNLLNNTNGIFYKMAHKEANVSNIG</sequence>
<keyword evidence="13" id="KW-1185">Reference proteome</keyword>
<dbReference type="GO" id="GO:0005524">
    <property type="term" value="F:ATP binding"/>
    <property type="evidence" value="ECO:0007669"/>
    <property type="project" value="UniProtKB-KW"/>
</dbReference>
<dbReference type="CDD" id="cd03244">
    <property type="entry name" value="ABCC_MRP_domain2"/>
    <property type="match status" value="1"/>
</dbReference>
<dbReference type="GO" id="GO:0016887">
    <property type="term" value="F:ATP hydrolysis activity"/>
    <property type="evidence" value="ECO:0007669"/>
    <property type="project" value="InterPro"/>
</dbReference>
<comment type="caution">
    <text evidence="12">The sequence shown here is derived from an EMBL/GenBank/DDBJ whole genome shotgun (WGS) entry which is preliminary data.</text>
</comment>
<organism evidence="12 13">
    <name type="scientific">Henosepilachna vigintioctopunctata</name>
    <dbReference type="NCBI Taxonomy" id="420089"/>
    <lineage>
        <taxon>Eukaryota</taxon>
        <taxon>Metazoa</taxon>
        <taxon>Ecdysozoa</taxon>
        <taxon>Arthropoda</taxon>
        <taxon>Hexapoda</taxon>
        <taxon>Insecta</taxon>
        <taxon>Pterygota</taxon>
        <taxon>Neoptera</taxon>
        <taxon>Endopterygota</taxon>
        <taxon>Coleoptera</taxon>
        <taxon>Polyphaga</taxon>
        <taxon>Cucujiformia</taxon>
        <taxon>Coccinelloidea</taxon>
        <taxon>Coccinellidae</taxon>
        <taxon>Epilachninae</taxon>
        <taxon>Epilachnini</taxon>
        <taxon>Henosepilachna</taxon>
    </lineage>
</organism>
<dbReference type="InterPro" id="IPR044746">
    <property type="entry name" value="ABCC_6TM_D1"/>
</dbReference>
<dbReference type="InterPro" id="IPR017871">
    <property type="entry name" value="ABC_transporter-like_CS"/>
</dbReference>
<evidence type="ECO:0000259" key="10">
    <source>
        <dbReference type="PROSITE" id="PS50893"/>
    </source>
</evidence>
<dbReference type="CDD" id="cd18580">
    <property type="entry name" value="ABC_6TM_ABCC_D2"/>
    <property type="match status" value="1"/>
</dbReference>
<name>A0AAW1TR50_9CUCU</name>
<feature type="transmembrane region" description="Helical" evidence="9">
    <location>
        <begin position="978"/>
        <end position="997"/>
    </location>
</feature>
<evidence type="ECO:0000256" key="4">
    <source>
        <dbReference type="ARBA" id="ARBA00022737"/>
    </source>
</evidence>
<evidence type="ECO:0000256" key="6">
    <source>
        <dbReference type="ARBA" id="ARBA00022840"/>
    </source>
</evidence>
<evidence type="ECO:0000313" key="12">
    <source>
        <dbReference type="EMBL" id="KAK9870542.1"/>
    </source>
</evidence>
<dbReference type="Pfam" id="PF00664">
    <property type="entry name" value="ABC_membrane"/>
    <property type="match status" value="2"/>
</dbReference>
<dbReference type="InterPro" id="IPR003593">
    <property type="entry name" value="AAA+_ATPase"/>
</dbReference>
<dbReference type="SUPFAM" id="SSF52540">
    <property type="entry name" value="P-loop containing nucleoside triphosphate hydrolases"/>
    <property type="match status" value="2"/>
</dbReference>
<dbReference type="InterPro" id="IPR027417">
    <property type="entry name" value="P-loop_NTPase"/>
</dbReference>
<feature type="transmembrane region" description="Helical" evidence="9">
    <location>
        <begin position="868"/>
        <end position="885"/>
    </location>
</feature>
<dbReference type="PANTHER" id="PTHR24223:SF448">
    <property type="entry name" value="FI20146P1-RELATED"/>
    <property type="match status" value="1"/>
</dbReference>
<evidence type="ECO:0000256" key="9">
    <source>
        <dbReference type="SAM" id="Phobius"/>
    </source>
</evidence>
<dbReference type="InterPro" id="IPR011527">
    <property type="entry name" value="ABC1_TM_dom"/>
</dbReference>
<dbReference type="InterPro" id="IPR003439">
    <property type="entry name" value="ABC_transporter-like_ATP-bd"/>
</dbReference>